<organism evidence="1 2">
    <name type="scientific">Pseudocercospora musae</name>
    <dbReference type="NCBI Taxonomy" id="113226"/>
    <lineage>
        <taxon>Eukaryota</taxon>
        <taxon>Fungi</taxon>
        <taxon>Dikarya</taxon>
        <taxon>Ascomycota</taxon>
        <taxon>Pezizomycotina</taxon>
        <taxon>Dothideomycetes</taxon>
        <taxon>Dothideomycetidae</taxon>
        <taxon>Mycosphaerellales</taxon>
        <taxon>Mycosphaerellaceae</taxon>
        <taxon>Pseudocercospora</taxon>
    </lineage>
</organism>
<accession>A0A139IDT2</accession>
<sequence length="183" mass="20524">MAKLIQEHSEHLGAGTKHACDDTLLKARLRLWLRSSSLSFRSQTVAKILKSMSDVEEDMRRLSRALNFLTLKSSTELCYVLTLSCAIPLSYTGSGSTGHCPSTNDWMKTENPSTGAAERLKRIDTILLQPCRKAPGGVSSGHGWQTGMFPEHRHQFSRYTAVFVSSLIRFCQILQSLHNHEFE</sequence>
<proteinExistence type="predicted"/>
<dbReference type="AlphaFoldDB" id="A0A139IDT2"/>
<evidence type="ECO:0000313" key="2">
    <source>
        <dbReference type="Proteomes" id="UP000073492"/>
    </source>
</evidence>
<keyword evidence="2" id="KW-1185">Reference proteome</keyword>
<dbReference type="EMBL" id="LFZO01000136">
    <property type="protein sequence ID" value="KXT12898.1"/>
    <property type="molecule type" value="Genomic_DNA"/>
</dbReference>
<comment type="caution">
    <text evidence="1">The sequence shown here is derived from an EMBL/GenBank/DDBJ whole genome shotgun (WGS) entry which is preliminary data.</text>
</comment>
<gene>
    <name evidence="1" type="ORF">AC579_10460</name>
</gene>
<evidence type="ECO:0000313" key="1">
    <source>
        <dbReference type="EMBL" id="KXT12898.1"/>
    </source>
</evidence>
<name>A0A139IDT2_9PEZI</name>
<dbReference type="Proteomes" id="UP000073492">
    <property type="component" value="Unassembled WGS sequence"/>
</dbReference>
<reference evidence="1 2" key="1">
    <citation type="submission" date="2015-07" db="EMBL/GenBank/DDBJ databases">
        <title>Comparative genomics of the Sigatoka disease complex on banana suggests a link between parallel evolutionary changes in Pseudocercospora fijiensis and Pseudocercospora eumusae and increased virulence on the banana host.</title>
        <authorList>
            <person name="Chang T.-C."/>
            <person name="Salvucci A."/>
            <person name="Crous P.W."/>
            <person name="Stergiopoulos I."/>
        </authorList>
    </citation>
    <scope>NUCLEOTIDE SEQUENCE [LARGE SCALE GENOMIC DNA]</scope>
    <source>
        <strain evidence="1 2">CBS 116634</strain>
    </source>
</reference>
<protein>
    <submittedName>
        <fullName evidence="1">Uncharacterized protein</fullName>
    </submittedName>
</protein>